<dbReference type="SUPFAM" id="SSF48695">
    <property type="entry name" value="Multiheme cytochromes"/>
    <property type="match status" value="1"/>
</dbReference>
<name>A0ABP1ELU5_9FLAO</name>
<organism evidence="1 2">
    <name type="scientific">Tenacibaculum platacis</name>
    <dbReference type="NCBI Taxonomy" id="3137852"/>
    <lineage>
        <taxon>Bacteria</taxon>
        <taxon>Pseudomonadati</taxon>
        <taxon>Bacteroidota</taxon>
        <taxon>Flavobacteriia</taxon>
        <taxon>Flavobacteriales</taxon>
        <taxon>Flavobacteriaceae</taxon>
        <taxon>Tenacibaculum</taxon>
    </lineage>
</organism>
<accession>A0ABP1ELU5</accession>
<evidence type="ECO:0000313" key="2">
    <source>
        <dbReference type="Proteomes" id="UP001497416"/>
    </source>
</evidence>
<protein>
    <recommendedName>
        <fullName evidence="3">Cytochrome c domain-containing protein</fullName>
    </recommendedName>
</protein>
<comment type="caution">
    <text evidence="1">The sequence shown here is derived from an EMBL/GenBank/DDBJ whole genome shotgun (WGS) entry which is preliminary data.</text>
</comment>
<dbReference type="EMBL" id="CAXIXY010000004">
    <property type="protein sequence ID" value="CAL2085091.1"/>
    <property type="molecule type" value="Genomic_DNA"/>
</dbReference>
<sequence>MKMSSKLLVIPILLVAGILLASNLNNSPIYSPVTKDFKSANSEDNFNKMMDVLMSPRCINCHPNDNIPKQGDDSHPHYFGMSRGENNLGYQATKCTTCHQSENNNYSGVPGAPEWSLAPESMKWEGLTRKEIAESMLDPKRNGGRNHEELMHHLTEHELVLWAWEPGVRADGSQRNPPPVPVDEYIKAVKEWFEDGAKIPSNNN</sequence>
<keyword evidence="2" id="KW-1185">Reference proteome</keyword>
<dbReference type="InterPro" id="IPR036280">
    <property type="entry name" value="Multihaem_cyt_sf"/>
</dbReference>
<proteinExistence type="predicted"/>
<evidence type="ECO:0000313" key="1">
    <source>
        <dbReference type="EMBL" id="CAL2085091.1"/>
    </source>
</evidence>
<reference evidence="1 2" key="1">
    <citation type="submission" date="2024-05" db="EMBL/GenBank/DDBJ databases">
        <authorList>
            <person name="Duchaud E."/>
        </authorList>
    </citation>
    <scope>NUCLEOTIDE SEQUENCE [LARGE SCALE GENOMIC DNA]</scope>
    <source>
        <strain evidence="1">Ena-SAMPLE-TAB-13-05-2024-13:56:06:370-140302</strain>
    </source>
</reference>
<evidence type="ECO:0008006" key="3">
    <source>
        <dbReference type="Google" id="ProtNLM"/>
    </source>
</evidence>
<dbReference type="Proteomes" id="UP001497416">
    <property type="component" value="Unassembled WGS sequence"/>
</dbReference>
<dbReference type="RefSeq" id="WP_348711893.1">
    <property type="nucleotide sequence ID" value="NZ_CAXIXY010000004.1"/>
</dbReference>
<gene>
    <name evidence="1" type="ORF">T190607A01A_20415</name>
</gene>